<keyword evidence="3" id="KW-1185">Reference proteome</keyword>
<protein>
    <submittedName>
        <fullName evidence="2">Uncharacterized protein</fullName>
    </submittedName>
</protein>
<organism evidence="2 3">
    <name type="scientific">Portunus trituberculatus</name>
    <name type="common">Swimming crab</name>
    <name type="synonym">Neptunus trituberculatus</name>
    <dbReference type="NCBI Taxonomy" id="210409"/>
    <lineage>
        <taxon>Eukaryota</taxon>
        <taxon>Metazoa</taxon>
        <taxon>Ecdysozoa</taxon>
        <taxon>Arthropoda</taxon>
        <taxon>Crustacea</taxon>
        <taxon>Multicrustacea</taxon>
        <taxon>Malacostraca</taxon>
        <taxon>Eumalacostraca</taxon>
        <taxon>Eucarida</taxon>
        <taxon>Decapoda</taxon>
        <taxon>Pleocyemata</taxon>
        <taxon>Brachyura</taxon>
        <taxon>Eubrachyura</taxon>
        <taxon>Portunoidea</taxon>
        <taxon>Portunidae</taxon>
        <taxon>Portuninae</taxon>
        <taxon>Portunus</taxon>
    </lineage>
</organism>
<feature type="compositionally biased region" description="Polar residues" evidence="1">
    <location>
        <begin position="249"/>
        <end position="265"/>
    </location>
</feature>
<accession>A0A5B7DH34</accession>
<reference evidence="2 3" key="1">
    <citation type="submission" date="2019-05" db="EMBL/GenBank/DDBJ databases">
        <title>Another draft genome of Portunus trituberculatus and its Hox gene families provides insights of decapod evolution.</title>
        <authorList>
            <person name="Jeong J.-H."/>
            <person name="Song I."/>
            <person name="Kim S."/>
            <person name="Choi T."/>
            <person name="Kim D."/>
            <person name="Ryu S."/>
            <person name="Kim W."/>
        </authorList>
    </citation>
    <scope>NUCLEOTIDE SEQUENCE [LARGE SCALE GENOMIC DNA]</scope>
    <source>
        <tissue evidence="2">Muscle</tissue>
    </source>
</reference>
<dbReference type="Proteomes" id="UP000324222">
    <property type="component" value="Unassembled WGS sequence"/>
</dbReference>
<comment type="caution">
    <text evidence="2">The sequence shown here is derived from an EMBL/GenBank/DDBJ whole genome shotgun (WGS) entry which is preliminary data.</text>
</comment>
<sequence>MWARNISVVCYCFTADWSRLYWLEGEEEEEEEFRVGVQEEGKEEKEQEGVERHVPTYTGLKSVSSSVDNQSSGIHTLRMVKEVTNSEPRVLLHCCVRKSQRERSNESRHFPLISIHSYTFPVSTLLPPLHDPPSFWLPLAFDSPFLASLPSVPTLEDLPFPHHAPTLVEEETGVCIVPAWRWLLQVKTAHIVSGLRGNTLDDQANNFYGLGKSLKIIVMTEQSVSEDEPIKSLRDTGLIRRGSCRQHLSRSTPQVLSPSSSPHQL</sequence>
<evidence type="ECO:0000256" key="1">
    <source>
        <dbReference type="SAM" id="MobiDB-lite"/>
    </source>
</evidence>
<feature type="region of interest" description="Disordered" evidence="1">
    <location>
        <begin position="244"/>
        <end position="265"/>
    </location>
</feature>
<name>A0A5B7DH34_PORTR</name>
<dbReference type="EMBL" id="VSRR010000876">
    <property type="protein sequence ID" value="MPC20473.1"/>
    <property type="molecule type" value="Genomic_DNA"/>
</dbReference>
<proteinExistence type="predicted"/>
<evidence type="ECO:0000313" key="2">
    <source>
        <dbReference type="EMBL" id="MPC20473.1"/>
    </source>
</evidence>
<dbReference type="AlphaFoldDB" id="A0A5B7DH34"/>
<evidence type="ECO:0000313" key="3">
    <source>
        <dbReference type="Proteomes" id="UP000324222"/>
    </source>
</evidence>
<gene>
    <name evidence="2" type="ORF">E2C01_013418</name>
</gene>